<proteinExistence type="predicted"/>
<comment type="caution">
    <text evidence="2">The sequence shown here is derived from an EMBL/GenBank/DDBJ whole genome shotgun (WGS) entry which is preliminary data.</text>
</comment>
<sequence length="378" mass="38175">MNAGINQGNISAELAKTWRRTVSEAKSSVLKTLSFAAFLTVVVAADPTAESRSRRRLYAGRPFPSASPSTGPQSCPAFGDGSRRGRGFLAAGGHARSAAPVREGAGGEAQPAGGPRTAAQGPARSRRRARRGLATRPPAAEGAPPIVVGAGPQPPRPRPGPALGRPPGKNGPSVGDPGRAAPVPYAAAHGPRGRRGRRGKAQPAPARGRRGRLTGSRGSPPVVVGAGPQPPRPRPGPALARPAGARPRRGCGRATPESHATALGPRGRQGPMGAERPRWAGRRAARPLRPGGGTGERTEGRRAAAAAATQQAKGGARLRRPALPARPAARPTAAPHPTASPIVGGAGPQPTRPETGPSIRPAGAEPGDARGDCPAGRS</sequence>
<feature type="compositionally biased region" description="Basic residues" evidence="1">
    <location>
        <begin position="124"/>
        <end position="133"/>
    </location>
</feature>
<reference evidence="2 3" key="1">
    <citation type="submission" date="2018-04" db="EMBL/GenBank/DDBJ databases">
        <authorList>
            <person name="Zhang X."/>
            <person name="Yuan J."/>
            <person name="Li F."/>
            <person name="Xiang J."/>
        </authorList>
    </citation>
    <scope>NUCLEOTIDE SEQUENCE [LARGE SCALE GENOMIC DNA]</scope>
    <source>
        <tissue evidence="2">Muscle</tissue>
    </source>
</reference>
<dbReference type="AlphaFoldDB" id="A0A423SI67"/>
<dbReference type="STRING" id="6689.A0A423SI67"/>
<dbReference type="EMBL" id="QCYY01003364">
    <property type="protein sequence ID" value="ROT63843.1"/>
    <property type="molecule type" value="Genomic_DNA"/>
</dbReference>
<evidence type="ECO:0000313" key="2">
    <source>
        <dbReference type="EMBL" id="ROT63843.1"/>
    </source>
</evidence>
<reference evidence="2 3" key="2">
    <citation type="submission" date="2019-01" db="EMBL/GenBank/DDBJ databases">
        <title>The decoding of complex shrimp genome reveals the adaptation for benthos swimmer, frequently molting mechanism and breeding impact on genome.</title>
        <authorList>
            <person name="Sun Y."/>
            <person name="Gao Y."/>
            <person name="Yu Y."/>
        </authorList>
    </citation>
    <scope>NUCLEOTIDE SEQUENCE [LARGE SCALE GENOMIC DNA]</scope>
    <source>
        <tissue evidence="2">Muscle</tissue>
    </source>
</reference>
<gene>
    <name evidence="2" type="ORF">C7M84_018224</name>
</gene>
<feature type="region of interest" description="Disordered" evidence="1">
    <location>
        <begin position="50"/>
        <end position="378"/>
    </location>
</feature>
<feature type="compositionally biased region" description="Low complexity" evidence="1">
    <location>
        <begin position="108"/>
        <end position="123"/>
    </location>
</feature>
<feature type="compositionally biased region" description="Basic residues" evidence="1">
    <location>
        <begin position="191"/>
        <end position="200"/>
    </location>
</feature>
<accession>A0A423SI67</accession>
<feature type="compositionally biased region" description="Low complexity" evidence="1">
    <location>
        <begin position="213"/>
        <end position="227"/>
    </location>
</feature>
<evidence type="ECO:0000313" key="3">
    <source>
        <dbReference type="Proteomes" id="UP000283509"/>
    </source>
</evidence>
<evidence type="ECO:0000256" key="1">
    <source>
        <dbReference type="SAM" id="MobiDB-lite"/>
    </source>
</evidence>
<dbReference type="Proteomes" id="UP000283509">
    <property type="component" value="Unassembled WGS sequence"/>
</dbReference>
<organism evidence="2 3">
    <name type="scientific">Penaeus vannamei</name>
    <name type="common">Whiteleg shrimp</name>
    <name type="synonym">Litopenaeus vannamei</name>
    <dbReference type="NCBI Taxonomy" id="6689"/>
    <lineage>
        <taxon>Eukaryota</taxon>
        <taxon>Metazoa</taxon>
        <taxon>Ecdysozoa</taxon>
        <taxon>Arthropoda</taxon>
        <taxon>Crustacea</taxon>
        <taxon>Multicrustacea</taxon>
        <taxon>Malacostraca</taxon>
        <taxon>Eumalacostraca</taxon>
        <taxon>Eucarida</taxon>
        <taxon>Decapoda</taxon>
        <taxon>Dendrobranchiata</taxon>
        <taxon>Penaeoidea</taxon>
        <taxon>Penaeidae</taxon>
        <taxon>Penaeus</taxon>
    </lineage>
</organism>
<name>A0A423SI67_PENVA</name>
<protein>
    <submittedName>
        <fullName evidence="2">Uncharacterized protein</fullName>
    </submittedName>
</protein>
<keyword evidence="3" id="KW-1185">Reference proteome</keyword>
<feature type="compositionally biased region" description="Low complexity" evidence="1">
    <location>
        <begin position="303"/>
        <end position="339"/>
    </location>
</feature>